<reference evidence="2 3" key="1">
    <citation type="submission" date="2024-02" db="EMBL/GenBank/DDBJ databases">
        <title>De novo assembly and annotation of 12 fungi associated with fruit tree decline syndrome in Ontario, Canada.</title>
        <authorList>
            <person name="Sulman M."/>
            <person name="Ellouze W."/>
            <person name="Ilyukhin E."/>
        </authorList>
    </citation>
    <scope>NUCLEOTIDE SEQUENCE [LARGE SCALE GENOMIC DNA]</scope>
    <source>
        <strain evidence="2 3">M11/M66-122</strain>
    </source>
</reference>
<feature type="compositionally biased region" description="Pro residues" evidence="1">
    <location>
        <begin position="80"/>
        <end position="92"/>
    </location>
</feature>
<feature type="compositionally biased region" description="Low complexity" evidence="1">
    <location>
        <begin position="136"/>
        <end position="152"/>
    </location>
</feature>
<feature type="region of interest" description="Disordered" evidence="1">
    <location>
        <begin position="125"/>
        <end position="205"/>
    </location>
</feature>
<protein>
    <submittedName>
        <fullName evidence="2">Uncharacterized protein</fullName>
    </submittedName>
</protein>
<sequence>RLWLSEKSRGVSSNFIAMSANHPPERPHLKTDFQPQLAHDATSEDTPGVTGDSDGPKEDHVPVSSPWHARKDGRREAVYRPPPPPPLTPLTPPTLTRGNFPFENRRLSGAVSVVGDLDVSFFDQPNPDYMSSSENSSSTALDTTQTTTPAATPRRKSYTRTLPINSPPRVFTDVGGEVSDQHAPPPPPPLSFSPSSFPSSSPILPLAPHVSFEQQQQQQPKQEIDVKGEIISLTDDSGAGWKRHTRVYGGGVCLACMASGGVGQHGGGFYGENVRPEDRR</sequence>
<accession>A0AAN9U3L8</accession>
<evidence type="ECO:0000256" key="1">
    <source>
        <dbReference type="SAM" id="MobiDB-lite"/>
    </source>
</evidence>
<dbReference type="Proteomes" id="UP001320420">
    <property type="component" value="Unassembled WGS sequence"/>
</dbReference>
<name>A0AAN9U3L8_9PEZI</name>
<dbReference type="EMBL" id="JAKJXP020000221">
    <property type="protein sequence ID" value="KAK7737852.1"/>
    <property type="molecule type" value="Genomic_DNA"/>
</dbReference>
<comment type="caution">
    <text evidence="2">The sequence shown here is derived from an EMBL/GenBank/DDBJ whole genome shotgun (WGS) entry which is preliminary data.</text>
</comment>
<feature type="region of interest" description="Disordered" evidence="1">
    <location>
        <begin position="1"/>
        <end position="101"/>
    </location>
</feature>
<gene>
    <name evidence="2" type="ORF">SLS62_011427</name>
</gene>
<keyword evidence="3" id="KW-1185">Reference proteome</keyword>
<organism evidence="2 3">
    <name type="scientific">Diatrype stigma</name>
    <dbReference type="NCBI Taxonomy" id="117547"/>
    <lineage>
        <taxon>Eukaryota</taxon>
        <taxon>Fungi</taxon>
        <taxon>Dikarya</taxon>
        <taxon>Ascomycota</taxon>
        <taxon>Pezizomycotina</taxon>
        <taxon>Sordariomycetes</taxon>
        <taxon>Xylariomycetidae</taxon>
        <taxon>Xylariales</taxon>
        <taxon>Diatrypaceae</taxon>
        <taxon>Diatrype</taxon>
    </lineage>
</organism>
<evidence type="ECO:0000313" key="2">
    <source>
        <dbReference type="EMBL" id="KAK7737852.1"/>
    </source>
</evidence>
<proteinExistence type="predicted"/>
<dbReference type="AlphaFoldDB" id="A0AAN9U3L8"/>
<feature type="compositionally biased region" description="Low complexity" evidence="1">
    <location>
        <begin position="192"/>
        <end position="205"/>
    </location>
</feature>
<evidence type="ECO:0000313" key="3">
    <source>
        <dbReference type="Proteomes" id="UP001320420"/>
    </source>
</evidence>
<feature type="compositionally biased region" description="Basic and acidic residues" evidence="1">
    <location>
        <begin position="69"/>
        <end position="78"/>
    </location>
</feature>
<feature type="non-terminal residue" evidence="2">
    <location>
        <position position="1"/>
    </location>
</feature>